<dbReference type="PANTHER" id="PTHR45629">
    <property type="entry name" value="SNF2/RAD54 FAMILY MEMBER"/>
    <property type="match status" value="1"/>
</dbReference>
<dbReference type="EMBL" id="KI894032">
    <property type="protein sequence ID" value="OBR84286.1"/>
    <property type="molecule type" value="Genomic_DNA"/>
</dbReference>
<evidence type="ECO:0000256" key="1">
    <source>
        <dbReference type="ARBA" id="ARBA00022801"/>
    </source>
</evidence>
<keyword evidence="1" id="KW-0378">Hydrolase</keyword>
<dbReference type="GeneID" id="28968842"/>
<accession>A0A1A6A2J8</accession>
<dbReference type="InterPro" id="IPR001650">
    <property type="entry name" value="Helicase_C-like"/>
</dbReference>
<name>A0A1A6A2J8_9TREE</name>
<reference evidence="3" key="1">
    <citation type="submission" date="2013-07" db="EMBL/GenBank/DDBJ databases">
        <title>The Genome Sequence of Cryptococcus dejecticola CBS10117.</title>
        <authorList>
            <consortium name="The Broad Institute Genome Sequencing Platform"/>
            <person name="Cuomo C."/>
            <person name="Litvintseva A."/>
            <person name="Chen Y."/>
            <person name="Heitman J."/>
            <person name="Sun S."/>
            <person name="Springer D."/>
            <person name="Dromer F."/>
            <person name="Young S.K."/>
            <person name="Zeng Q."/>
            <person name="Gargeya S."/>
            <person name="Fitzgerald M."/>
            <person name="Abouelleil A."/>
            <person name="Alvarado L."/>
            <person name="Berlin A.M."/>
            <person name="Chapman S.B."/>
            <person name="Dewar J."/>
            <person name="Goldberg J."/>
            <person name="Griggs A."/>
            <person name="Gujja S."/>
            <person name="Hansen M."/>
            <person name="Howarth C."/>
            <person name="Imamovic A."/>
            <person name="Larimer J."/>
            <person name="McCowan C."/>
            <person name="Murphy C."/>
            <person name="Pearson M."/>
            <person name="Priest M."/>
            <person name="Roberts A."/>
            <person name="Saif S."/>
            <person name="Shea T."/>
            <person name="Sykes S."/>
            <person name="Wortman J."/>
            <person name="Nusbaum C."/>
            <person name="Birren B."/>
        </authorList>
    </citation>
    <scope>NUCLEOTIDE SEQUENCE [LARGE SCALE GENOMIC DNA]</scope>
    <source>
        <strain evidence="3">CBS 10117</strain>
    </source>
</reference>
<dbReference type="AlphaFoldDB" id="A0A1A6A2J8"/>
<dbReference type="InterPro" id="IPR027417">
    <property type="entry name" value="P-loop_NTPase"/>
</dbReference>
<evidence type="ECO:0000259" key="2">
    <source>
        <dbReference type="PROSITE" id="PS51194"/>
    </source>
</evidence>
<dbReference type="Gene3D" id="3.40.50.300">
    <property type="entry name" value="P-loop containing nucleotide triphosphate hydrolases"/>
    <property type="match status" value="1"/>
</dbReference>
<evidence type="ECO:0000313" key="5">
    <source>
        <dbReference type="Proteomes" id="UP000078595"/>
    </source>
</evidence>
<dbReference type="RefSeq" id="XP_018262128.1">
    <property type="nucleotide sequence ID" value="XM_018408437.1"/>
</dbReference>
<dbReference type="VEuPathDB" id="FungiDB:I303_05143"/>
<proteinExistence type="predicted"/>
<dbReference type="EMBL" id="CP144535">
    <property type="protein sequence ID" value="WWC62813.1"/>
    <property type="molecule type" value="Genomic_DNA"/>
</dbReference>
<reference evidence="4" key="2">
    <citation type="submission" date="2013-07" db="EMBL/GenBank/DDBJ databases">
        <authorList>
            <consortium name="The Broad Institute Genome Sequencing Platform"/>
            <person name="Cuomo C."/>
            <person name="Litvintseva A."/>
            <person name="Chen Y."/>
            <person name="Heitman J."/>
            <person name="Sun S."/>
            <person name="Springer D."/>
            <person name="Dromer F."/>
            <person name="Young S.K."/>
            <person name="Zeng Q."/>
            <person name="Gargeya S."/>
            <person name="Fitzgerald M."/>
            <person name="Abouelleil A."/>
            <person name="Alvarado L."/>
            <person name="Berlin A.M."/>
            <person name="Chapman S.B."/>
            <person name="Dewar J."/>
            <person name="Goldberg J."/>
            <person name="Griggs A."/>
            <person name="Gujja S."/>
            <person name="Hansen M."/>
            <person name="Howarth C."/>
            <person name="Imamovic A."/>
            <person name="Larimer J."/>
            <person name="McCowan C."/>
            <person name="Murphy C."/>
            <person name="Pearson M."/>
            <person name="Priest M."/>
            <person name="Roberts A."/>
            <person name="Saif S."/>
            <person name="Shea T."/>
            <person name="Sykes S."/>
            <person name="Wortman J."/>
            <person name="Nusbaum C."/>
            <person name="Birren B."/>
        </authorList>
    </citation>
    <scope>NUCLEOTIDE SEQUENCE</scope>
    <source>
        <strain evidence="4">CBS 10117</strain>
    </source>
</reference>
<evidence type="ECO:0000313" key="4">
    <source>
        <dbReference type="EMBL" id="WWC62813.1"/>
    </source>
</evidence>
<dbReference type="KEGG" id="kdj:28968842"/>
<reference evidence="4" key="3">
    <citation type="submission" date="2024-02" db="EMBL/GenBank/DDBJ databases">
        <title>Comparative genomics of Cryptococcus and Kwoniella reveals pathogenesis evolution and contrasting modes of karyotype evolution via chromosome fusion or intercentromeric recombination.</title>
        <authorList>
            <person name="Coelho M.A."/>
            <person name="David-Palma M."/>
            <person name="Shea T."/>
            <person name="Bowers K."/>
            <person name="McGinley-Smith S."/>
            <person name="Mohammad A.W."/>
            <person name="Gnirke A."/>
            <person name="Yurkov A.M."/>
            <person name="Nowrousian M."/>
            <person name="Sun S."/>
            <person name="Cuomo C.A."/>
            <person name="Heitman J."/>
        </authorList>
    </citation>
    <scope>NUCLEOTIDE SEQUENCE</scope>
    <source>
        <strain evidence="4">CBS 10117</strain>
    </source>
</reference>
<evidence type="ECO:0000313" key="3">
    <source>
        <dbReference type="EMBL" id="OBR84286.1"/>
    </source>
</evidence>
<dbReference type="Pfam" id="PF00271">
    <property type="entry name" value="Helicase_C"/>
    <property type="match status" value="1"/>
</dbReference>
<dbReference type="PROSITE" id="PS51194">
    <property type="entry name" value="HELICASE_CTER"/>
    <property type="match status" value="1"/>
</dbReference>
<dbReference type="PANTHER" id="PTHR45629:SF7">
    <property type="entry name" value="DNA EXCISION REPAIR PROTEIN ERCC-6-RELATED"/>
    <property type="match status" value="1"/>
</dbReference>
<protein>
    <recommendedName>
        <fullName evidence="2">Helicase C-terminal domain-containing protein</fullName>
    </recommendedName>
</protein>
<dbReference type="CDD" id="cd18793">
    <property type="entry name" value="SF2_C_SNF"/>
    <property type="match status" value="1"/>
</dbReference>
<organism evidence="3">
    <name type="scientific">Kwoniella dejecticola CBS 10117</name>
    <dbReference type="NCBI Taxonomy" id="1296121"/>
    <lineage>
        <taxon>Eukaryota</taxon>
        <taxon>Fungi</taxon>
        <taxon>Dikarya</taxon>
        <taxon>Basidiomycota</taxon>
        <taxon>Agaricomycotina</taxon>
        <taxon>Tremellomycetes</taxon>
        <taxon>Tremellales</taxon>
        <taxon>Cryptococcaceae</taxon>
        <taxon>Kwoniella</taxon>
    </lineage>
</organism>
<keyword evidence="5" id="KW-1185">Reference proteome</keyword>
<dbReference type="SUPFAM" id="SSF52540">
    <property type="entry name" value="P-loop containing nucleoside triphosphate hydrolases"/>
    <property type="match status" value="1"/>
</dbReference>
<dbReference type="Proteomes" id="UP000078595">
    <property type="component" value="Chromosome 6"/>
</dbReference>
<dbReference type="OrthoDB" id="448448at2759"/>
<gene>
    <name evidence="3" type="ORF">I303_05143</name>
    <name evidence="4" type="ORF">I303_105411</name>
</gene>
<dbReference type="InterPro" id="IPR049730">
    <property type="entry name" value="SNF2/RAD54-like_C"/>
</dbReference>
<sequence length="271" mass="31456">MDKLRKLCEIWSLRRLNDNVGNEPLPPITVKVFWLSNQLLMDGLEGIEDRTLLSWNQKQSIGEWLNEIIAKKNWYQKQWKSLCSKDSIKMKWFRYFLQGRSQGKLVVFRHFHRTDAVAEAILVQEGFTVQKLSADMSMSERAQYAQKFNESTEESLCLLASIKVAGEGLSLTGSCVCVFLDLMWNPSVHAQAMARLHRTGQTQPVTVYMPVTLRTYEQEIWVRQNAKRGYMNLMYPREPPAELALSEYPPELLQWLKDNPPPSDDFGSEYE</sequence>
<feature type="domain" description="Helicase C-terminal" evidence="2">
    <location>
        <begin position="89"/>
        <end position="246"/>
    </location>
</feature>
<dbReference type="STRING" id="1296121.A0A1A6A2J8"/>
<dbReference type="InterPro" id="IPR050496">
    <property type="entry name" value="SNF2_RAD54_helicase_repair"/>
</dbReference>
<dbReference type="GO" id="GO:0016787">
    <property type="term" value="F:hydrolase activity"/>
    <property type="evidence" value="ECO:0007669"/>
    <property type="project" value="UniProtKB-KW"/>
</dbReference>
<dbReference type="SMART" id="SM00490">
    <property type="entry name" value="HELICc"/>
    <property type="match status" value="1"/>
</dbReference>